<dbReference type="InterPro" id="IPR005944">
    <property type="entry name" value="Pro_iminopeptidase"/>
</dbReference>
<dbReference type="OrthoDB" id="10249433at2759"/>
<comment type="catalytic activity">
    <reaction evidence="1 8 10">
        <text>Release of N-terminal proline from a peptide.</text>
        <dbReference type="EC" id="3.4.11.5"/>
    </reaction>
</comment>
<evidence type="ECO:0000256" key="8">
    <source>
        <dbReference type="PIRNR" id="PIRNR006431"/>
    </source>
</evidence>
<feature type="domain" description="AB hydrolase-1" evidence="11">
    <location>
        <begin position="37"/>
        <end position="303"/>
    </location>
</feature>
<dbReference type="PANTHER" id="PTHR43722:SF1">
    <property type="entry name" value="PROLINE IMINOPEPTIDASE"/>
    <property type="match status" value="1"/>
</dbReference>
<keyword evidence="4 8" id="KW-0031">Aminopeptidase</keyword>
<evidence type="ECO:0000259" key="11">
    <source>
        <dbReference type="Pfam" id="PF00561"/>
    </source>
</evidence>
<dbReference type="AlphaFoldDB" id="A0A6A6SNE0"/>
<accession>A0A6A6SNE0</accession>
<dbReference type="EMBL" id="MU004576">
    <property type="protein sequence ID" value="KAF2647868.1"/>
    <property type="molecule type" value="Genomic_DNA"/>
</dbReference>
<evidence type="ECO:0000256" key="6">
    <source>
        <dbReference type="ARBA" id="ARBA00022670"/>
    </source>
</evidence>
<evidence type="ECO:0000256" key="4">
    <source>
        <dbReference type="ARBA" id="ARBA00022438"/>
    </source>
</evidence>
<feature type="active site" evidence="9">
    <location>
        <position position="272"/>
    </location>
</feature>
<evidence type="ECO:0000256" key="2">
    <source>
        <dbReference type="ARBA" id="ARBA00004496"/>
    </source>
</evidence>
<evidence type="ECO:0000256" key="1">
    <source>
        <dbReference type="ARBA" id="ARBA00001585"/>
    </source>
</evidence>
<dbReference type="Pfam" id="PF00561">
    <property type="entry name" value="Abhydrolase_1"/>
    <property type="match status" value="1"/>
</dbReference>
<keyword evidence="6 8" id="KW-0645">Protease</keyword>
<keyword evidence="13" id="KW-1185">Reference proteome</keyword>
<name>A0A6A6SNE0_9PLEO</name>
<keyword evidence="5 8" id="KW-0963">Cytoplasm</keyword>
<feature type="active site" description="Proton donor" evidence="9">
    <location>
        <position position="300"/>
    </location>
</feature>
<evidence type="ECO:0000256" key="7">
    <source>
        <dbReference type="ARBA" id="ARBA00022801"/>
    </source>
</evidence>
<dbReference type="NCBIfam" id="TIGR01249">
    <property type="entry name" value="pro_imino_pep_1"/>
    <property type="match status" value="1"/>
</dbReference>
<dbReference type="PRINTS" id="PR00793">
    <property type="entry name" value="PROAMNOPTASE"/>
</dbReference>
<dbReference type="EC" id="3.4.11.5" evidence="8 10"/>
<dbReference type="GO" id="GO:0006508">
    <property type="term" value="P:proteolysis"/>
    <property type="evidence" value="ECO:0007669"/>
    <property type="project" value="UniProtKB-KW"/>
</dbReference>
<dbReference type="PANTHER" id="PTHR43722">
    <property type="entry name" value="PROLINE IMINOPEPTIDASE"/>
    <property type="match status" value="1"/>
</dbReference>
<dbReference type="PIRSF" id="PIRSF006431">
    <property type="entry name" value="Pept_S33"/>
    <property type="match status" value="1"/>
</dbReference>
<dbReference type="InterPro" id="IPR029058">
    <property type="entry name" value="AB_hydrolase_fold"/>
</dbReference>
<dbReference type="GO" id="GO:0005737">
    <property type="term" value="C:cytoplasm"/>
    <property type="evidence" value="ECO:0007669"/>
    <property type="project" value="UniProtKB-SubCell"/>
</dbReference>
<evidence type="ECO:0000256" key="3">
    <source>
        <dbReference type="ARBA" id="ARBA00010088"/>
    </source>
</evidence>
<protein>
    <recommendedName>
        <fullName evidence="8 10">Proline iminopeptidase</fullName>
        <shortName evidence="8">PIP</shortName>
        <ecNumber evidence="8 10">3.4.11.5</ecNumber>
    </recommendedName>
    <alternativeName>
        <fullName evidence="8">Prolyl aminopeptidase</fullName>
    </alternativeName>
</protein>
<dbReference type="GO" id="GO:0004177">
    <property type="term" value="F:aminopeptidase activity"/>
    <property type="evidence" value="ECO:0007669"/>
    <property type="project" value="UniProtKB-UniRule"/>
</dbReference>
<evidence type="ECO:0000256" key="5">
    <source>
        <dbReference type="ARBA" id="ARBA00022490"/>
    </source>
</evidence>
<reference evidence="12" key="1">
    <citation type="journal article" date="2020" name="Stud. Mycol.">
        <title>101 Dothideomycetes genomes: a test case for predicting lifestyles and emergence of pathogens.</title>
        <authorList>
            <person name="Haridas S."/>
            <person name="Albert R."/>
            <person name="Binder M."/>
            <person name="Bloem J."/>
            <person name="Labutti K."/>
            <person name="Salamov A."/>
            <person name="Andreopoulos B."/>
            <person name="Baker S."/>
            <person name="Barry K."/>
            <person name="Bills G."/>
            <person name="Bluhm B."/>
            <person name="Cannon C."/>
            <person name="Castanera R."/>
            <person name="Culley D."/>
            <person name="Daum C."/>
            <person name="Ezra D."/>
            <person name="Gonzalez J."/>
            <person name="Henrissat B."/>
            <person name="Kuo A."/>
            <person name="Liang C."/>
            <person name="Lipzen A."/>
            <person name="Lutzoni F."/>
            <person name="Magnuson J."/>
            <person name="Mondo S."/>
            <person name="Nolan M."/>
            <person name="Ohm R."/>
            <person name="Pangilinan J."/>
            <person name="Park H.-J."/>
            <person name="Ramirez L."/>
            <person name="Alfaro M."/>
            <person name="Sun H."/>
            <person name="Tritt A."/>
            <person name="Yoshinaga Y."/>
            <person name="Zwiers L.-H."/>
            <person name="Turgeon B."/>
            <person name="Goodwin S."/>
            <person name="Spatafora J."/>
            <person name="Crous P."/>
            <person name="Grigoriev I."/>
        </authorList>
    </citation>
    <scope>NUCLEOTIDE SEQUENCE</scope>
    <source>
        <strain evidence="12">CBS 122681</strain>
    </source>
</reference>
<dbReference type="SUPFAM" id="SSF53474">
    <property type="entry name" value="alpha/beta-Hydrolases"/>
    <property type="match status" value="1"/>
</dbReference>
<dbReference type="PRINTS" id="PR00111">
    <property type="entry name" value="ABHYDROLASE"/>
</dbReference>
<evidence type="ECO:0000313" key="13">
    <source>
        <dbReference type="Proteomes" id="UP000799324"/>
    </source>
</evidence>
<evidence type="ECO:0000313" key="12">
    <source>
        <dbReference type="EMBL" id="KAF2647868.1"/>
    </source>
</evidence>
<keyword evidence="7 8" id="KW-0378">Hydrolase</keyword>
<feature type="active site" description="Nucleophile" evidence="9">
    <location>
        <position position="114"/>
    </location>
</feature>
<organism evidence="12 13">
    <name type="scientific">Lophiostoma macrostomum CBS 122681</name>
    <dbReference type="NCBI Taxonomy" id="1314788"/>
    <lineage>
        <taxon>Eukaryota</taxon>
        <taxon>Fungi</taxon>
        <taxon>Dikarya</taxon>
        <taxon>Ascomycota</taxon>
        <taxon>Pezizomycotina</taxon>
        <taxon>Dothideomycetes</taxon>
        <taxon>Pleosporomycetidae</taxon>
        <taxon>Pleosporales</taxon>
        <taxon>Lophiostomataceae</taxon>
        <taxon>Lophiostoma</taxon>
    </lineage>
</organism>
<dbReference type="Proteomes" id="UP000799324">
    <property type="component" value="Unassembled WGS sequence"/>
</dbReference>
<gene>
    <name evidence="12" type="ORF">K491DRAFT_723069</name>
</gene>
<proteinExistence type="inferred from homology"/>
<dbReference type="Gene3D" id="3.40.50.1820">
    <property type="entry name" value="alpha/beta hydrolase"/>
    <property type="match status" value="1"/>
</dbReference>
<dbReference type="InterPro" id="IPR002410">
    <property type="entry name" value="Peptidase_S33"/>
</dbReference>
<sequence length="323" mass="36228">MAPESGYIHDDAFDEGDLQVSELHRIHYAQHGKRGGKPVVFLHGGPGGGGCSKSNAVFFDPAVYHVVLLDQRGAGKSEPTSETRENNTKLLIEDIETLRKHVGVQKWHMVFGGSWGSTLSLAYAEAHPEVCGSLVLRGVFFGTKQELDYALAGHVTAIVWPEEYETFTSYVAEAREKGKTTLQAYHELIHSDDHDRALEAAKRWNQWELSVSHLQQPASMLEVLEDPRWVMSHAKLETHYFVNECFFEKDQLLRDVGKIKHIPTSIVQGRYDLVCPPRAAWELHKALPKSKLYWSATAGHSAKEPGTLKKLIEVCDEYAALEV</sequence>
<dbReference type="InterPro" id="IPR000073">
    <property type="entry name" value="AB_hydrolase_1"/>
</dbReference>
<evidence type="ECO:0000256" key="10">
    <source>
        <dbReference type="RuleBase" id="RU003421"/>
    </source>
</evidence>
<comment type="subcellular location">
    <subcellularLocation>
        <location evidence="2 8">Cytoplasm</location>
    </subcellularLocation>
</comment>
<comment type="similarity">
    <text evidence="3 8 10">Belongs to the peptidase S33 family.</text>
</comment>
<evidence type="ECO:0000256" key="9">
    <source>
        <dbReference type="PIRSR" id="PIRSR006431-1"/>
    </source>
</evidence>